<feature type="compositionally biased region" description="Low complexity" evidence="1">
    <location>
        <begin position="45"/>
        <end position="57"/>
    </location>
</feature>
<evidence type="ECO:0000313" key="2">
    <source>
        <dbReference type="EMBL" id="KAG9064494.1"/>
    </source>
</evidence>
<comment type="caution">
    <text evidence="2">The sequence shown here is derived from an EMBL/GenBank/DDBJ whole genome shotgun (WGS) entry which is preliminary data.</text>
</comment>
<gene>
    <name evidence="2" type="ORF">KI688_003684</name>
</gene>
<dbReference type="SUPFAM" id="SSF50978">
    <property type="entry name" value="WD40 repeat-like"/>
    <property type="match status" value="1"/>
</dbReference>
<sequence>MNTKQLWKEYKPGDYTPLFINLPALERPERELVAEHLRKYDHGASSSPTSTPPTSSTDKFVRTWNAESGAIDFMLKGHTSNIEAMAFLPNVDAVGLSEANQRLLKQRGAKDGLETIDNTLDERQDESQDDYSDEGWGTITFFISYPSRCT</sequence>
<dbReference type="EMBL" id="JAHRHY010000014">
    <property type="protein sequence ID" value="KAG9064494.1"/>
    <property type="molecule type" value="Genomic_DNA"/>
</dbReference>
<proteinExistence type="predicted"/>
<name>A0A9P8BQ32_9FUNG</name>
<dbReference type="InterPro" id="IPR036322">
    <property type="entry name" value="WD40_repeat_dom_sf"/>
</dbReference>
<accession>A0A9P8BQ32</accession>
<dbReference type="AlphaFoldDB" id="A0A9P8BQ32"/>
<protein>
    <submittedName>
        <fullName evidence="2">Uncharacterized protein</fullName>
    </submittedName>
</protein>
<reference evidence="2" key="1">
    <citation type="submission" date="2021-06" db="EMBL/GenBank/DDBJ databases">
        <title>Genome Sequence of Mortierella hyaline Strain SCG-10, a Cold-Adapted, Nitrate-Reducing Fungus Isolated from Soil in Minnesota, USA.</title>
        <authorList>
            <person name="Aldossari N."/>
        </authorList>
    </citation>
    <scope>NUCLEOTIDE SEQUENCE</scope>
    <source>
        <strain evidence="2">SCG-10</strain>
    </source>
</reference>
<feature type="region of interest" description="Disordered" evidence="1">
    <location>
        <begin position="40"/>
        <end position="59"/>
    </location>
</feature>
<evidence type="ECO:0000313" key="3">
    <source>
        <dbReference type="Proteomes" id="UP000707451"/>
    </source>
</evidence>
<dbReference type="InterPro" id="IPR015943">
    <property type="entry name" value="WD40/YVTN_repeat-like_dom_sf"/>
</dbReference>
<dbReference type="OrthoDB" id="2446163at2759"/>
<evidence type="ECO:0000256" key="1">
    <source>
        <dbReference type="SAM" id="MobiDB-lite"/>
    </source>
</evidence>
<dbReference type="Gene3D" id="2.130.10.10">
    <property type="entry name" value="YVTN repeat-like/Quinoprotein amine dehydrogenase"/>
    <property type="match status" value="1"/>
</dbReference>
<organism evidence="2 3">
    <name type="scientific">Linnemannia hyalina</name>
    <dbReference type="NCBI Taxonomy" id="64524"/>
    <lineage>
        <taxon>Eukaryota</taxon>
        <taxon>Fungi</taxon>
        <taxon>Fungi incertae sedis</taxon>
        <taxon>Mucoromycota</taxon>
        <taxon>Mortierellomycotina</taxon>
        <taxon>Mortierellomycetes</taxon>
        <taxon>Mortierellales</taxon>
        <taxon>Mortierellaceae</taxon>
        <taxon>Linnemannia</taxon>
    </lineage>
</organism>
<keyword evidence="3" id="KW-1185">Reference proteome</keyword>
<dbReference type="Proteomes" id="UP000707451">
    <property type="component" value="Unassembled WGS sequence"/>
</dbReference>